<dbReference type="Gene3D" id="3.40.50.2020">
    <property type="match status" value="1"/>
</dbReference>
<comment type="cofactor">
    <cofactor evidence="1 15">
        <name>Mg(2+)</name>
        <dbReference type="ChEBI" id="CHEBI:18420"/>
    </cofactor>
</comment>
<comment type="pathway">
    <text evidence="3 15">Purine metabolism; IMP biosynthesis via salvage pathway; IMP from hypoxanthine: step 1/1.</text>
</comment>
<dbReference type="PANTHER" id="PTHR43340:SF1">
    <property type="entry name" value="HYPOXANTHINE PHOSPHORIBOSYLTRANSFERASE"/>
    <property type="match status" value="1"/>
</dbReference>
<proteinExistence type="inferred from homology"/>
<dbReference type="Pfam" id="PF00156">
    <property type="entry name" value="Pribosyltran"/>
    <property type="match status" value="1"/>
</dbReference>
<organism evidence="17 18">
    <name type="scientific">Flavobacterium agricola</name>
    <dbReference type="NCBI Taxonomy" id="2870839"/>
    <lineage>
        <taxon>Bacteria</taxon>
        <taxon>Pseudomonadati</taxon>
        <taxon>Bacteroidota</taxon>
        <taxon>Flavobacteriia</taxon>
        <taxon>Flavobacteriales</taxon>
        <taxon>Flavobacteriaceae</taxon>
        <taxon>Flavobacterium</taxon>
    </lineage>
</organism>
<dbReference type="GO" id="GO:0016757">
    <property type="term" value="F:glycosyltransferase activity"/>
    <property type="evidence" value="ECO:0007669"/>
    <property type="project" value="UniProtKB-KW"/>
</dbReference>
<sequence>MEITIHDKTFVPFIDRYQLDKAVANMVAQIQRDYVGRTPLFIGVLNGSILVMADILKKYQGNCEVSFVKLSSYQGTQSTETVKKLIGLQTEIYNRDVIVVEDIVDTGNTVETIEQLLKTHQPKSVKYATLFLKPEAYHGAIPIDYVGIEIENKFIVGYGLDYDELGRNLPDVYQLK</sequence>
<protein>
    <recommendedName>
        <fullName evidence="5 15">Hypoxanthine phosphoribosyltransferase</fullName>
        <ecNumber evidence="5 15">2.4.2.8</ecNumber>
    </recommendedName>
</protein>
<feature type="domain" description="Phosphoribosyltransferase" evidence="16">
    <location>
        <begin position="21"/>
        <end position="162"/>
    </location>
</feature>
<evidence type="ECO:0000256" key="4">
    <source>
        <dbReference type="ARBA" id="ARBA00008391"/>
    </source>
</evidence>
<reference evidence="17" key="1">
    <citation type="submission" date="2021-08" db="EMBL/GenBank/DDBJ databases">
        <title>Flavobacterium sp. strain CC-SYL302.</title>
        <authorList>
            <person name="Lin S.-Y."/>
            <person name="Lee T.-H."/>
            <person name="Young C.-C."/>
        </authorList>
    </citation>
    <scope>NUCLEOTIDE SEQUENCE</scope>
    <source>
        <strain evidence="17">CC-SYL302</strain>
    </source>
</reference>
<dbReference type="PANTHER" id="PTHR43340">
    <property type="entry name" value="HYPOXANTHINE-GUANINE PHOSPHORIBOSYLTRANSFERASE"/>
    <property type="match status" value="1"/>
</dbReference>
<evidence type="ECO:0000313" key="18">
    <source>
        <dbReference type="Proteomes" id="UP001163328"/>
    </source>
</evidence>
<evidence type="ECO:0000256" key="10">
    <source>
        <dbReference type="ARBA" id="ARBA00022726"/>
    </source>
</evidence>
<evidence type="ECO:0000256" key="9">
    <source>
        <dbReference type="ARBA" id="ARBA00022723"/>
    </source>
</evidence>
<accession>A0ABY6LYZ2</accession>
<keyword evidence="8 15" id="KW-0808">Transferase</keyword>
<evidence type="ECO:0000256" key="15">
    <source>
        <dbReference type="RuleBase" id="RU364099"/>
    </source>
</evidence>
<comment type="catalytic activity">
    <reaction evidence="13">
        <text>GMP + diphosphate = guanine + 5-phospho-alpha-D-ribose 1-diphosphate</text>
        <dbReference type="Rhea" id="RHEA:25424"/>
        <dbReference type="ChEBI" id="CHEBI:16235"/>
        <dbReference type="ChEBI" id="CHEBI:33019"/>
        <dbReference type="ChEBI" id="CHEBI:58017"/>
        <dbReference type="ChEBI" id="CHEBI:58115"/>
        <dbReference type="EC" id="2.4.2.8"/>
    </reaction>
    <physiologicalReaction direction="right-to-left" evidence="13">
        <dbReference type="Rhea" id="RHEA:25426"/>
    </physiologicalReaction>
</comment>
<evidence type="ECO:0000256" key="6">
    <source>
        <dbReference type="ARBA" id="ARBA00022490"/>
    </source>
</evidence>
<evidence type="ECO:0000256" key="12">
    <source>
        <dbReference type="ARBA" id="ARBA00022842"/>
    </source>
</evidence>
<keyword evidence="7 15" id="KW-0328">Glycosyltransferase</keyword>
<evidence type="ECO:0000256" key="5">
    <source>
        <dbReference type="ARBA" id="ARBA00011895"/>
    </source>
</evidence>
<dbReference type="EC" id="2.4.2.8" evidence="5 15"/>
<evidence type="ECO:0000256" key="1">
    <source>
        <dbReference type="ARBA" id="ARBA00001946"/>
    </source>
</evidence>
<evidence type="ECO:0000256" key="14">
    <source>
        <dbReference type="ARBA" id="ARBA00049402"/>
    </source>
</evidence>
<comment type="catalytic activity">
    <reaction evidence="14">
        <text>IMP + diphosphate = hypoxanthine + 5-phospho-alpha-D-ribose 1-diphosphate</text>
        <dbReference type="Rhea" id="RHEA:17973"/>
        <dbReference type="ChEBI" id="CHEBI:17368"/>
        <dbReference type="ChEBI" id="CHEBI:33019"/>
        <dbReference type="ChEBI" id="CHEBI:58017"/>
        <dbReference type="ChEBI" id="CHEBI:58053"/>
        <dbReference type="EC" id="2.4.2.8"/>
    </reaction>
    <physiologicalReaction direction="right-to-left" evidence="14">
        <dbReference type="Rhea" id="RHEA:17975"/>
    </physiologicalReaction>
</comment>
<keyword evidence="18" id="KW-1185">Reference proteome</keyword>
<dbReference type="SUPFAM" id="SSF53271">
    <property type="entry name" value="PRTase-like"/>
    <property type="match status" value="1"/>
</dbReference>
<evidence type="ECO:0000256" key="2">
    <source>
        <dbReference type="ARBA" id="ARBA00004496"/>
    </source>
</evidence>
<evidence type="ECO:0000256" key="11">
    <source>
        <dbReference type="ARBA" id="ARBA00022741"/>
    </source>
</evidence>
<evidence type="ECO:0000259" key="16">
    <source>
        <dbReference type="Pfam" id="PF00156"/>
    </source>
</evidence>
<dbReference type="NCBIfam" id="TIGR01203">
    <property type="entry name" value="HGPRTase"/>
    <property type="match status" value="1"/>
</dbReference>
<dbReference type="Proteomes" id="UP001163328">
    <property type="component" value="Chromosome"/>
</dbReference>
<dbReference type="EMBL" id="CP081495">
    <property type="protein sequence ID" value="UYW01552.1"/>
    <property type="molecule type" value="Genomic_DNA"/>
</dbReference>
<evidence type="ECO:0000256" key="8">
    <source>
        <dbReference type="ARBA" id="ARBA00022679"/>
    </source>
</evidence>
<gene>
    <name evidence="17" type="primary">hpt</name>
    <name evidence="17" type="ORF">K5I29_01075</name>
</gene>
<keyword evidence="9 15" id="KW-0479">Metal-binding</keyword>
<keyword evidence="10 15" id="KW-0660">Purine salvage</keyword>
<name>A0ABY6LYZ2_9FLAO</name>
<keyword evidence="12 15" id="KW-0460">Magnesium</keyword>
<comment type="similarity">
    <text evidence="4 15">Belongs to the purine/pyrimidine phosphoribosyltransferase family.</text>
</comment>
<dbReference type="RefSeq" id="WP_264434027.1">
    <property type="nucleotide sequence ID" value="NZ_CP081495.1"/>
</dbReference>
<evidence type="ECO:0000313" key="17">
    <source>
        <dbReference type="EMBL" id="UYW01552.1"/>
    </source>
</evidence>
<comment type="subcellular location">
    <subcellularLocation>
        <location evidence="2 15">Cytoplasm</location>
    </subcellularLocation>
</comment>
<dbReference type="InterPro" id="IPR050408">
    <property type="entry name" value="HGPRT"/>
</dbReference>
<evidence type="ECO:0000256" key="7">
    <source>
        <dbReference type="ARBA" id="ARBA00022676"/>
    </source>
</evidence>
<dbReference type="InterPro" id="IPR029057">
    <property type="entry name" value="PRTase-like"/>
</dbReference>
<dbReference type="InterPro" id="IPR005904">
    <property type="entry name" value="Hxn_phspho_trans"/>
</dbReference>
<evidence type="ECO:0000256" key="13">
    <source>
        <dbReference type="ARBA" id="ARBA00048811"/>
    </source>
</evidence>
<keyword evidence="6 15" id="KW-0963">Cytoplasm</keyword>
<dbReference type="CDD" id="cd06223">
    <property type="entry name" value="PRTases_typeI"/>
    <property type="match status" value="1"/>
</dbReference>
<keyword evidence="11 15" id="KW-0547">Nucleotide-binding</keyword>
<dbReference type="InterPro" id="IPR000836">
    <property type="entry name" value="PRTase_dom"/>
</dbReference>
<evidence type="ECO:0000256" key="3">
    <source>
        <dbReference type="ARBA" id="ARBA00004669"/>
    </source>
</evidence>